<evidence type="ECO:0000256" key="1">
    <source>
        <dbReference type="SAM" id="Coils"/>
    </source>
</evidence>
<dbReference type="AlphaFoldDB" id="A0A5D2GV78"/>
<evidence type="ECO:0000313" key="3">
    <source>
        <dbReference type="EMBL" id="TYH21530.1"/>
    </source>
</evidence>
<accession>A0A5D2GV78</accession>
<dbReference type="EMBL" id="CM017691">
    <property type="protein sequence ID" value="TYH21530.1"/>
    <property type="molecule type" value="Genomic_DNA"/>
</dbReference>
<feature type="compositionally biased region" description="Polar residues" evidence="2">
    <location>
        <begin position="50"/>
        <end position="63"/>
    </location>
</feature>
<evidence type="ECO:0000256" key="2">
    <source>
        <dbReference type="SAM" id="MobiDB-lite"/>
    </source>
</evidence>
<dbReference type="PANTHER" id="PTHR35021">
    <property type="match status" value="1"/>
</dbReference>
<feature type="coiled-coil region" evidence="1">
    <location>
        <begin position="371"/>
        <end position="430"/>
    </location>
</feature>
<keyword evidence="1" id="KW-0175">Coiled coil</keyword>
<proteinExistence type="predicted"/>
<keyword evidence="4" id="KW-1185">Reference proteome</keyword>
<gene>
    <name evidence="3" type="ORF">ES288_A04G051200v1</name>
</gene>
<sequence>MEGYSSDGSTSFFSSRMADGWDLISTEFGLVEGSDINGGVTDSVSDHQRLNQGETSEASYQTTSGGGGGGRAKLTPAQRKENKRITADEQAAEIKHLKEENEQLNAENSRLKQKIELLLPHGQLEHQCVSAQDHHGSRPEASDRLSSLQTNELKNLQQKNSEAGTCSNDDTSISDLLMKIDADQTVLRFPHFSGLDGKHVTIGKYCLPLSLHPTLKLIIKVYGDVAATSKMNPRVTESIYRVLCASIKEMHDLRLEQITECRILKWRDAIKIALRGNFKVNFAMEHLKKIACAYIGLMEHQRLEEVALRISKLEAELSASKKEHSKICEQSKVYMDTAKEFIGKAVSLGMFKAENRCLEERNRRRHRMMHLDYLEQSINEYKRENTQCARQIMTAIQVTTQRYLDIETENIVLRAELSELSARLQSLNEIESISLMKESNDGTGGGIQS</sequence>
<dbReference type="Proteomes" id="UP000323506">
    <property type="component" value="Chromosome A04"/>
</dbReference>
<evidence type="ECO:0000313" key="4">
    <source>
        <dbReference type="Proteomes" id="UP000323506"/>
    </source>
</evidence>
<feature type="region of interest" description="Disordered" evidence="2">
    <location>
        <begin position="39"/>
        <end position="86"/>
    </location>
</feature>
<feature type="coiled-coil region" evidence="1">
    <location>
        <begin position="303"/>
        <end position="330"/>
    </location>
</feature>
<dbReference type="PANTHER" id="PTHR35021:SF7">
    <property type="entry name" value="PROTEIN FB17, PUTATIVE-RELATED"/>
    <property type="match status" value="1"/>
</dbReference>
<name>A0A5D2GV78_GOSDA</name>
<organism evidence="3 4">
    <name type="scientific">Gossypium darwinii</name>
    <name type="common">Darwin's cotton</name>
    <name type="synonym">Gossypium barbadense var. darwinii</name>
    <dbReference type="NCBI Taxonomy" id="34276"/>
    <lineage>
        <taxon>Eukaryota</taxon>
        <taxon>Viridiplantae</taxon>
        <taxon>Streptophyta</taxon>
        <taxon>Embryophyta</taxon>
        <taxon>Tracheophyta</taxon>
        <taxon>Spermatophyta</taxon>
        <taxon>Magnoliopsida</taxon>
        <taxon>eudicotyledons</taxon>
        <taxon>Gunneridae</taxon>
        <taxon>Pentapetalae</taxon>
        <taxon>rosids</taxon>
        <taxon>malvids</taxon>
        <taxon>Malvales</taxon>
        <taxon>Malvaceae</taxon>
        <taxon>Malvoideae</taxon>
        <taxon>Gossypium</taxon>
    </lineage>
</organism>
<evidence type="ECO:0008006" key="5">
    <source>
        <dbReference type="Google" id="ProtNLM"/>
    </source>
</evidence>
<protein>
    <recommendedName>
        <fullName evidence="5">BZIP domain-containing protein</fullName>
    </recommendedName>
</protein>
<reference evidence="3 4" key="1">
    <citation type="submission" date="2019-06" db="EMBL/GenBank/DDBJ databases">
        <title>WGS assembly of Gossypium darwinii.</title>
        <authorList>
            <person name="Chen Z.J."/>
            <person name="Sreedasyam A."/>
            <person name="Ando A."/>
            <person name="Song Q."/>
            <person name="De L."/>
            <person name="Hulse-Kemp A."/>
            <person name="Ding M."/>
            <person name="Ye W."/>
            <person name="Kirkbride R."/>
            <person name="Jenkins J."/>
            <person name="Plott C."/>
            <person name="Lovell J."/>
            <person name="Lin Y.-M."/>
            <person name="Vaughn R."/>
            <person name="Liu B."/>
            <person name="Li W."/>
            <person name="Simpson S."/>
            <person name="Scheffler B."/>
            <person name="Saski C."/>
            <person name="Grover C."/>
            <person name="Hu G."/>
            <person name="Conover J."/>
            <person name="Carlson J."/>
            <person name="Shu S."/>
            <person name="Boston L."/>
            <person name="Williams M."/>
            <person name="Peterson D."/>
            <person name="Mcgee K."/>
            <person name="Jones D."/>
            <person name="Wendel J."/>
            <person name="Stelly D."/>
            <person name="Grimwood J."/>
            <person name="Schmutz J."/>
        </authorList>
    </citation>
    <scope>NUCLEOTIDE SEQUENCE [LARGE SCALE GENOMIC DNA]</scope>
    <source>
        <strain evidence="3">1808015.09</strain>
    </source>
</reference>